<gene>
    <name evidence="2" type="ORF">DFP90_10950</name>
</gene>
<evidence type="ECO:0000313" key="2">
    <source>
        <dbReference type="EMBL" id="RED47686.1"/>
    </source>
</evidence>
<dbReference type="Proteomes" id="UP000256845">
    <property type="component" value="Unassembled WGS sequence"/>
</dbReference>
<organism evidence="2 3">
    <name type="scientific">Aestuariispira insulae</name>
    <dbReference type="NCBI Taxonomy" id="1461337"/>
    <lineage>
        <taxon>Bacteria</taxon>
        <taxon>Pseudomonadati</taxon>
        <taxon>Pseudomonadota</taxon>
        <taxon>Alphaproteobacteria</taxon>
        <taxon>Rhodospirillales</taxon>
        <taxon>Kiloniellaceae</taxon>
        <taxon>Aestuariispira</taxon>
    </lineage>
</organism>
<proteinExistence type="predicted"/>
<reference evidence="2 3" key="1">
    <citation type="submission" date="2018-07" db="EMBL/GenBank/DDBJ databases">
        <title>Genomic Encyclopedia of Type Strains, Phase III (KMG-III): the genomes of soil and plant-associated and newly described type strains.</title>
        <authorList>
            <person name="Whitman W."/>
        </authorList>
    </citation>
    <scope>NUCLEOTIDE SEQUENCE [LARGE SCALE GENOMIC DNA]</scope>
    <source>
        <strain evidence="2 3">CECT 8488</strain>
    </source>
</reference>
<feature type="signal peptide" evidence="1">
    <location>
        <begin position="1"/>
        <end position="20"/>
    </location>
</feature>
<protein>
    <recommendedName>
        <fullName evidence="4">SnoaL-like protein</fullName>
    </recommendedName>
</protein>
<evidence type="ECO:0000313" key="3">
    <source>
        <dbReference type="Proteomes" id="UP000256845"/>
    </source>
</evidence>
<keyword evidence="3" id="KW-1185">Reference proteome</keyword>
<dbReference type="RefSeq" id="WP_115937841.1">
    <property type="nucleotide sequence ID" value="NZ_QRDW01000009.1"/>
</dbReference>
<accession>A0A3D9HFE7</accession>
<dbReference type="AlphaFoldDB" id="A0A3D9HFE7"/>
<sequence>MNKLLMTVIASLLLATAAQADDAAQARTFFEGFAAKVNDYDQGVADLYSEEAKIITLRTDAEGGPHRVSHHALKWKRIMVLAMQLGKIRQDKTDFTITDVIDEGDGTYKIKAERTSHLLCYTDRGYFQRVKRQVDGTFLIVQEYLETQEKSDC</sequence>
<evidence type="ECO:0008006" key="4">
    <source>
        <dbReference type="Google" id="ProtNLM"/>
    </source>
</evidence>
<dbReference type="EMBL" id="QRDW01000009">
    <property type="protein sequence ID" value="RED47686.1"/>
    <property type="molecule type" value="Genomic_DNA"/>
</dbReference>
<feature type="chain" id="PRO_5017596950" description="SnoaL-like protein" evidence="1">
    <location>
        <begin position="21"/>
        <end position="153"/>
    </location>
</feature>
<name>A0A3D9HFE7_9PROT</name>
<keyword evidence="1" id="KW-0732">Signal</keyword>
<comment type="caution">
    <text evidence="2">The sequence shown here is derived from an EMBL/GenBank/DDBJ whole genome shotgun (WGS) entry which is preliminary data.</text>
</comment>
<evidence type="ECO:0000256" key="1">
    <source>
        <dbReference type="SAM" id="SignalP"/>
    </source>
</evidence>